<evidence type="ECO:0000313" key="5">
    <source>
        <dbReference type="Proteomes" id="UP000053593"/>
    </source>
</evidence>
<feature type="transmembrane region" description="Helical" evidence="2">
    <location>
        <begin position="202"/>
        <end position="226"/>
    </location>
</feature>
<evidence type="ECO:0000256" key="1">
    <source>
        <dbReference type="SAM" id="MobiDB-lite"/>
    </source>
</evidence>
<feature type="transmembrane region" description="Helical" evidence="2">
    <location>
        <begin position="90"/>
        <end position="110"/>
    </location>
</feature>
<feature type="transmembrane region" description="Helical" evidence="2">
    <location>
        <begin position="6"/>
        <end position="30"/>
    </location>
</feature>
<keyword evidence="2" id="KW-1133">Transmembrane helix</keyword>
<feature type="transmembrane region" description="Helical" evidence="2">
    <location>
        <begin position="51"/>
        <end position="70"/>
    </location>
</feature>
<evidence type="ECO:0000313" key="4">
    <source>
        <dbReference type="EMBL" id="KIK59014.1"/>
    </source>
</evidence>
<dbReference type="Pfam" id="PF20152">
    <property type="entry name" value="DUF6534"/>
    <property type="match status" value="1"/>
</dbReference>
<feature type="transmembrane region" description="Helical" evidence="2">
    <location>
        <begin position="238"/>
        <end position="256"/>
    </location>
</feature>
<keyword evidence="5" id="KW-1185">Reference proteome</keyword>
<keyword evidence="2" id="KW-0812">Transmembrane</keyword>
<feature type="transmembrane region" description="Helical" evidence="2">
    <location>
        <begin position="122"/>
        <end position="147"/>
    </location>
</feature>
<feature type="region of interest" description="Disordered" evidence="1">
    <location>
        <begin position="317"/>
        <end position="346"/>
    </location>
</feature>
<feature type="transmembrane region" description="Helical" evidence="2">
    <location>
        <begin position="159"/>
        <end position="182"/>
    </location>
</feature>
<dbReference type="OrthoDB" id="2535105at2759"/>
<sequence>MTIYDATLGAILIGVLISGVLFGSFTWQVYTYHKSFPEESNWIRFGLVDGMWFLELAHTVCTFHLMYFYAVTHYGELEVLEFESTSPYSWPAAVLFHSMVAVLAQSYFTYRIARFGTYHPYIIPTICSILMFCELSGDTAIAAYVVKENLQSFLNVHEWLMISVLAIRTTASVIISVTLVSYLVRAKKNNAYKNTTAVIDKLILWSIETGAVMSMHGIVLLIFLFWNRFNCAQADTWLALYLILPKVFSNTMLANMNSRIGLRNMQSTIVISHGFEITFVNPAQDISGSSQLQGASSMHELHPRYYLDTSGAHAPGRDLYTETSETESTYSQKFESEVDWNDSGDPEKEDKEYRLAFYDTFNCAFVYGV</sequence>
<dbReference type="Proteomes" id="UP000053593">
    <property type="component" value="Unassembled WGS sequence"/>
</dbReference>
<dbReference type="InterPro" id="IPR045339">
    <property type="entry name" value="DUF6534"/>
</dbReference>
<accession>A0A0D0C983</accession>
<reference evidence="4 5" key="1">
    <citation type="submission" date="2014-04" db="EMBL/GenBank/DDBJ databases">
        <title>Evolutionary Origins and Diversification of the Mycorrhizal Mutualists.</title>
        <authorList>
            <consortium name="DOE Joint Genome Institute"/>
            <consortium name="Mycorrhizal Genomics Consortium"/>
            <person name="Kohler A."/>
            <person name="Kuo A."/>
            <person name="Nagy L.G."/>
            <person name="Floudas D."/>
            <person name="Copeland A."/>
            <person name="Barry K.W."/>
            <person name="Cichocki N."/>
            <person name="Veneault-Fourrey C."/>
            <person name="LaButti K."/>
            <person name="Lindquist E.A."/>
            <person name="Lipzen A."/>
            <person name="Lundell T."/>
            <person name="Morin E."/>
            <person name="Murat C."/>
            <person name="Riley R."/>
            <person name="Ohm R."/>
            <person name="Sun H."/>
            <person name="Tunlid A."/>
            <person name="Henrissat B."/>
            <person name="Grigoriev I.V."/>
            <person name="Hibbett D.S."/>
            <person name="Martin F."/>
        </authorList>
    </citation>
    <scope>NUCLEOTIDE SEQUENCE [LARGE SCALE GENOMIC DNA]</scope>
    <source>
        <strain evidence="4 5">FD-317 M1</strain>
    </source>
</reference>
<protein>
    <recommendedName>
        <fullName evidence="3">DUF6534 domain-containing protein</fullName>
    </recommendedName>
</protein>
<name>A0A0D0C983_9AGAR</name>
<organism evidence="4 5">
    <name type="scientific">Collybiopsis luxurians FD-317 M1</name>
    <dbReference type="NCBI Taxonomy" id="944289"/>
    <lineage>
        <taxon>Eukaryota</taxon>
        <taxon>Fungi</taxon>
        <taxon>Dikarya</taxon>
        <taxon>Basidiomycota</taxon>
        <taxon>Agaricomycotina</taxon>
        <taxon>Agaricomycetes</taxon>
        <taxon>Agaricomycetidae</taxon>
        <taxon>Agaricales</taxon>
        <taxon>Marasmiineae</taxon>
        <taxon>Omphalotaceae</taxon>
        <taxon>Collybiopsis</taxon>
        <taxon>Collybiopsis luxurians</taxon>
    </lineage>
</organism>
<evidence type="ECO:0000256" key="2">
    <source>
        <dbReference type="SAM" id="Phobius"/>
    </source>
</evidence>
<dbReference type="HOGENOM" id="CLU_046025_0_1_1"/>
<keyword evidence="2" id="KW-0472">Membrane</keyword>
<dbReference type="PANTHER" id="PTHR40465:SF1">
    <property type="entry name" value="DUF6534 DOMAIN-CONTAINING PROTEIN"/>
    <property type="match status" value="1"/>
</dbReference>
<dbReference type="PANTHER" id="PTHR40465">
    <property type="entry name" value="CHROMOSOME 1, WHOLE GENOME SHOTGUN SEQUENCE"/>
    <property type="match status" value="1"/>
</dbReference>
<feature type="domain" description="DUF6534" evidence="3">
    <location>
        <begin position="170"/>
        <end position="259"/>
    </location>
</feature>
<dbReference type="EMBL" id="KN834781">
    <property type="protein sequence ID" value="KIK59014.1"/>
    <property type="molecule type" value="Genomic_DNA"/>
</dbReference>
<dbReference type="AlphaFoldDB" id="A0A0D0C983"/>
<evidence type="ECO:0000259" key="3">
    <source>
        <dbReference type="Pfam" id="PF20152"/>
    </source>
</evidence>
<gene>
    <name evidence="4" type="ORF">GYMLUDRAFT_245465</name>
</gene>
<feature type="compositionally biased region" description="Low complexity" evidence="1">
    <location>
        <begin position="321"/>
        <end position="331"/>
    </location>
</feature>
<proteinExistence type="predicted"/>